<evidence type="ECO:0000313" key="1">
    <source>
        <dbReference type="EMBL" id="NNJ32064.1"/>
    </source>
</evidence>
<protein>
    <submittedName>
        <fullName evidence="1">Uncharacterized protein</fullName>
    </submittedName>
</protein>
<name>A0ABX1VVC1_9FIRM</name>
<dbReference type="EMBL" id="JAAOXG010000045">
    <property type="protein sequence ID" value="NNJ32064.1"/>
    <property type="molecule type" value="Genomic_DNA"/>
</dbReference>
<organism evidence="1 2">
    <name type="scientific">Lacrimispora defluvii</name>
    <dbReference type="NCBI Taxonomy" id="2719233"/>
    <lineage>
        <taxon>Bacteria</taxon>
        <taxon>Bacillati</taxon>
        <taxon>Bacillota</taxon>
        <taxon>Clostridia</taxon>
        <taxon>Lachnospirales</taxon>
        <taxon>Lachnospiraceae</taxon>
        <taxon>Lacrimispora</taxon>
    </lineage>
</organism>
<reference evidence="1 2" key="1">
    <citation type="submission" date="2020-03" db="EMBL/GenBank/DDBJ databases">
        <title>Genome Sequence of industrial isolate, B5A.</title>
        <authorList>
            <person name="Sharma S."/>
            <person name="Patil P.B."/>
            <person name="Korpole S."/>
        </authorList>
    </citation>
    <scope>NUCLEOTIDE SEQUENCE [LARGE SCALE GENOMIC DNA]</scope>
    <source>
        <strain evidence="1 2">PI-S10-B5A</strain>
    </source>
</reference>
<dbReference type="RefSeq" id="WP_170823170.1">
    <property type="nucleotide sequence ID" value="NZ_JAAOXG010000045.1"/>
</dbReference>
<comment type="caution">
    <text evidence="1">The sequence shown here is derived from an EMBL/GenBank/DDBJ whole genome shotgun (WGS) entry which is preliminary data.</text>
</comment>
<keyword evidence="2" id="KW-1185">Reference proteome</keyword>
<dbReference type="Proteomes" id="UP000539052">
    <property type="component" value="Unassembled WGS sequence"/>
</dbReference>
<sequence length="162" mass="19495">MNIQKELEEHRKKKEEIIADMKVCITYIPNQENDLLCLMEQYLKAEKERRPSLLRQIRRCMDGESYDNPFAAYYCYFLDDIARFDQILNKFIDHIKTYYHNTLEVKLTIRFIVIELNNLNASCRGELIDTYRREKLIAFFEDAGKIVKYEGVKGIINEHRTW</sequence>
<evidence type="ECO:0000313" key="2">
    <source>
        <dbReference type="Proteomes" id="UP000539052"/>
    </source>
</evidence>
<proteinExistence type="predicted"/>
<accession>A0ABX1VVC1</accession>
<gene>
    <name evidence="1" type="ORF">G9470_20070</name>
</gene>